<dbReference type="EMBL" id="JALAZD010000001">
    <property type="protein sequence ID" value="MCI0127403.1"/>
    <property type="molecule type" value="Genomic_DNA"/>
</dbReference>
<dbReference type="InterPro" id="IPR016181">
    <property type="entry name" value="Acyl_CoA_acyltransferase"/>
</dbReference>
<comment type="caution">
    <text evidence="2">The sequence shown here is derived from an EMBL/GenBank/DDBJ whole genome shotgun (WGS) entry which is preliminary data.</text>
</comment>
<evidence type="ECO:0000313" key="2">
    <source>
        <dbReference type="EMBL" id="MCI0127403.1"/>
    </source>
</evidence>
<evidence type="ECO:0000259" key="1">
    <source>
        <dbReference type="PROSITE" id="PS51186"/>
    </source>
</evidence>
<dbReference type="Proteomes" id="UP001156140">
    <property type="component" value="Unassembled WGS sequence"/>
</dbReference>
<protein>
    <submittedName>
        <fullName evidence="2">GNAT family N-acetyltransferase</fullName>
    </submittedName>
</protein>
<dbReference type="GO" id="GO:0016747">
    <property type="term" value="F:acyltransferase activity, transferring groups other than amino-acyl groups"/>
    <property type="evidence" value="ECO:0007669"/>
    <property type="project" value="InterPro"/>
</dbReference>
<evidence type="ECO:0000313" key="3">
    <source>
        <dbReference type="Proteomes" id="UP001156140"/>
    </source>
</evidence>
<dbReference type="CDD" id="cd04301">
    <property type="entry name" value="NAT_SF"/>
    <property type="match status" value="1"/>
</dbReference>
<dbReference type="SUPFAM" id="SSF55729">
    <property type="entry name" value="Acyl-CoA N-acyltransferases (Nat)"/>
    <property type="match status" value="1"/>
</dbReference>
<dbReference type="Gene3D" id="3.40.630.30">
    <property type="match status" value="1"/>
</dbReference>
<sequence>MAPLFRQAGLDDLESIIALDRSGRTAPDQPEHAADWLEPSAEVALRAWVEAGECHVAEEGGSIAAFAVLHNHFFHDPIIDLLIVGAPWRRMGIGSGMVRYLATVCRPPKLWTSTNLSNQPMQALLAREGFKMSGFIEGLDEGDPELIYMKLVPSEALNR</sequence>
<accession>A0AA41QMX1</accession>
<dbReference type="Pfam" id="PF00583">
    <property type="entry name" value="Acetyltransf_1"/>
    <property type="match status" value="1"/>
</dbReference>
<dbReference type="PROSITE" id="PS51186">
    <property type="entry name" value="GNAT"/>
    <property type="match status" value="1"/>
</dbReference>
<feature type="domain" description="N-acetyltransferase" evidence="1">
    <location>
        <begin position="3"/>
        <end position="153"/>
    </location>
</feature>
<reference evidence="2" key="1">
    <citation type="submission" date="2022-03" db="EMBL/GenBank/DDBJ databases">
        <title>The complete genome sequence of a Methyloterrigena soli.</title>
        <authorList>
            <person name="Zi Z."/>
        </authorList>
    </citation>
    <scope>NUCLEOTIDE SEQUENCE</scope>
    <source>
        <strain evidence="2">M48</strain>
    </source>
</reference>
<name>A0AA41QMX1_9HYPH</name>
<gene>
    <name evidence="2" type="ORF">ML536_11250</name>
</gene>
<dbReference type="InterPro" id="IPR000182">
    <property type="entry name" value="GNAT_dom"/>
</dbReference>
<dbReference type="RefSeq" id="WP_281735932.1">
    <property type="nucleotide sequence ID" value="NZ_JAKETQ010000001.1"/>
</dbReference>
<proteinExistence type="predicted"/>
<organism evidence="2 3">
    <name type="scientific">Paradevosia shaoguanensis</name>
    <dbReference type="NCBI Taxonomy" id="1335043"/>
    <lineage>
        <taxon>Bacteria</taxon>
        <taxon>Pseudomonadati</taxon>
        <taxon>Pseudomonadota</taxon>
        <taxon>Alphaproteobacteria</taxon>
        <taxon>Hyphomicrobiales</taxon>
        <taxon>Devosiaceae</taxon>
        <taxon>Paradevosia</taxon>
    </lineage>
</organism>
<dbReference type="AlphaFoldDB" id="A0AA41QMX1"/>
<keyword evidence="3" id="KW-1185">Reference proteome</keyword>